<organism evidence="2 3">
    <name type="scientific">Lentinula raphanica</name>
    <dbReference type="NCBI Taxonomy" id="153919"/>
    <lineage>
        <taxon>Eukaryota</taxon>
        <taxon>Fungi</taxon>
        <taxon>Dikarya</taxon>
        <taxon>Basidiomycota</taxon>
        <taxon>Agaricomycotina</taxon>
        <taxon>Agaricomycetes</taxon>
        <taxon>Agaricomycetidae</taxon>
        <taxon>Agaricales</taxon>
        <taxon>Marasmiineae</taxon>
        <taxon>Omphalotaceae</taxon>
        <taxon>Lentinula</taxon>
    </lineage>
</organism>
<accession>A0AA38P698</accession>
<evidence type="ECO:0000256" key="1">
    <source>
        <dbReference type="SAM" id="MobiDB-lite"/>
    </source>
</evidence>
<gene>
    <name evidence="2" type="ORF">F5878DRAFT_623769</name>
</gene>
<feature type="compositionally biased region" description="Basic and acidic residues" evidence="1">
    <location>
        <begin position="243"/>
        <end position="256"/>
    </location>
</feature>
<feature type="region of interest" description="Disordered" evidence="1">
    <location>
        <begin position="148"/>
        <end position="186"/>
    </location>
</feature>
<name>A0AA38P698_9AGAR</name>
<sequence>MSSGHPNGPGRYRTREHGISSSYHHPFRYEVKLPSRRATHARQIPSVGFGSHGTLILASDVGPGAFAAVGGNQTIRKRNPSSSATDYYESSQSHSSSSSRPPVRHRATYPSPSPSPSVLADFRHFDHGSVNQPGTTFGIASFSAVSGRRESVDRQIPDRSNSTHAVLPRQSQLPSPDDYDTSGYPSYATGSHSAVAGNLISEPSAANVLMNAQGFHSEGGSFEAGSFSAVGGDQVLMLPQPFEPDRPRAERGERARRYLGSGDSARYHDQRF</sequence>
<keyword evidence="3" id="KW-1185">Reference proteome</keyword>
<evidence type="ECO:0000313" key="2">
    <source>
        <dbReference type="EMBL" id="KAJ3836966.1"/>
    </source>
</evidence>
<feature type="region of interest" description="Disordered" evidence="1">
    <location>
        <begin position="1"/>
        <end position="23"/>
    </location>
</feature>
<feature type="region of interest" description="Disordered" evidence="1">
    <location>
        <begin position="72"/>
        <end position="115"/>
    </location>
</feature>
<feature type="compositionally biased region" description="Basic and acidic residues" evidence="1">
    <location>
        <begin position="148"/>
        <end position="157"/>
    </location>
</feature>
<comment type="caution">
    <text evidence="2">The sequence shown here is derived from an EMBL/GenBank/DDBJ whole genome shotgun (WGS) entry which is preliminary data.</text>
</comment>
<evidence type="ECO:0000313" key="3">
    <source>
        <dbReference type="Proteomes" id="UP001163846"/>
    </source>
</evidence>
<protein>
    <submittedName>
        <fullName evidence="2">Uncharacterized protein</fullName>
    </submittedName>
</protein>
<reference evidence="2" key="1">
    <citation type="submission" date="2022-08" db="EMBL/GenBank/DDBJ databases">
        <authorList>
            <consortium name="DOE Joint Genome Institute"/>
            <person name="Min B."/>
            <person name="Riley R."/>
            <person name="Sierra-Patev S."/>
            <person name="Naranjo-Ortiz M."/>
            <person name="Looney B."/>
            <person name="Konkel Z."/>
            <person name="Slot J.C."/>
            <person name="Sakamoto Y."/>
            <person name="Steenwyk J.L."/>
            <person name="Rokas A."/>
            <person name="Carro J."/>
            <person name="Camarero S."/>
            <person name="Ferreira P."/>
            <person name="Molpeceres G."/>
            <person name="Ruiz-Duenas F.J."/>
            <person name="Serrano A."/>
            <person name="Henrissat B."/>
            <person name="Drula E."/>
            <person name="Hughes K.W."/>
            <person name="Mata J.L."/>
            <person name="Ishikawa N.K."/>
            <person name="Vargas-Isla R."/>
            <person name="Ushijima S."/>
            <person name="Smith C.A."/>
            <person name="Ahrendt S."/>
            <person name="Andreopoulos W."/>
            <person name="He G."/>
            <person name="Labutti K."/>
            <person name="Lipzen A."/>
            <person name="Ng V."/>
            <person name="Sandor L."/>
            <person name="Barry K."/>
            <person name="Martinez A.T."/>
            <person name="Xiao Y."/>
            <person name="Gibbons J.G."/>
            <person name="Terashima K."/>
            <person name="Hibbett D.S."/>
            <person name="Grigoriev I.V."/>
        </authorList>
    </citation>
    <scope>NUCLEOTIDE SEQUENCE</scope>
    <source>
        <strain evidence="2">TFB9207</strain>
    </source>
</reference>
<dbReference type="Proteomes" id="UP001163846">
    <property type="component" value="Unassembled WGS sequence"/>
</dbReference>
<feature type="compositionally biased region" description="Low complexity" evidence="1">
    <location>
        <begin position="90"/>
        <end position="99"/>
    </location>
</feature>
<feature type="compositionally biased region" description="Polar residues" evidence="1">
    <location>
        <begin position="80"/>
        <end position="89"/>
    </location>
</feature>
<dbReference type="EMBL" id="MU806281">
    <property type="protein sequence ID" value="KAJ3836966.1"/>
    <property type="molecule type" value="Genomic_DNA"/>
</dbReference>
<feature type="region of interest" description="Disordered" evidence="1">
    <location>
        <begin position="241"/>
        <end position="272"/>
    </location>
</feature>
<proteinExistence type="predicted"/>
<dbReference type="AlphaFoldDB" id="A0AA38P698"/>
<feature type="compositionally biased region" description="Polar residues" evidence="1">
    <location>
        <begin position="158"/>
        <end position="174"/>
    </location>
</feature>